<evidence type="ECO:0000313" key="12">
    <source>
        <dbReference type="Proteomes" id="UP000323011"/>
    </source>
</evidence>
<accession>A0A5A8C289</accession>
<feature type="repeat" description="Solcar" evidence="9">
    <location>
        <begin position="98"/>
        <end position="197"/>
    </location>
</feature>
<evidence type="ECO:0000256" key="7">
    <source>
        <dbReference type="ARBA" id="ARBA00023128"/>
    </source>
</evidence>
<protein>
    <recommendedName>
        <fullName evidence="13">Mitochondrial carrier protein</fullName>
    </recommendedName>
</protein>
<dbReference type="Gene3D" id="1.50.40.10">
    <property type="entry name" value="Mitochondrial carrier domain"/>
    <property type="match status" value="1"/>
</dbReference>
<evidence type="ECO:0000256" key="2">
    <source>
        <dbReference type="ARBA" id="ARBA00006375"/>
    </source>
</evidence>
<evidence type="ECO:0000313" key="11">
    <source>
        <dbReference type="EMBL" id="KAA0146021.1"/>
    </source>
</evidence>
<evidence type="ECO:0000256" key="5">
    <source>
        <dbReference type="ARBA" id="ARBA00022737"/>
    </source>
</evidence>
<keyword evidence="5" id="KW-0677">Repeat</keyword>
<dbReference type="OMA" id="WVTATPF"/>
<keyword evidence="4 9" id="KW-0812">Transmembrane</keyword>
<dbReference type="SUPFAM" id="SSF103506">
    <property type="entry name" value="Mitochondrial carrier"/>
    <property type="match status" value="1"/>
</dbReference>
<evidence type="ECO:0000256" key="4">
    <source>
        <dbReference type="ARBA" id="ARBA00022692"/>
    </source>
</evidence>
<gene>
    <name evidence="11" type="ORF">FNF29_08289</name>
</gene>
<dbReference type="InterPro" id="IPR023395">
    <property type="entry name" value="MCP_dom_sf"/>
</dbReference>
<name>A0A5A8C289_CAFRO</name>
<keyword evidence="8 9" id="KW-0472">Membrane</keyword>
<evidence type="ECO:0000256" key="6">
    <source>
        <dbReference type="ARBA" id="ARBA00022989"/>
    </source>
</evidence>
<dbReference type="GO" id="GO:0031966">
    <property type="term" value="C:mitochondrial membrane"/>
    <property type="evidence" value="ECO:0007669"/>
    <property type="project" value="UniProtKB-SubCell"/>
</dbReference>
<organism evidence="11 12">
    <name type="scientific">Cafeteria roenbergensis</name>
    <name type="common">Marine flagellate</name>
    <dbReference type="NCBI Taxonomy" id="33653"/>
    <lineage>
        <taxon>Eukaryota</taxon>
        <taxon>Sar</taxon>
        <taxon>Stramenopiles</taxon>
        <taxon>Bigyra</taxon>
        <taxon>Opalozoa</taxon>
        <taxon>Bicosoecida</taxon>
        <taxon>Cafeteriaceae</taxon>
        <taxon>Cafeteria</taxon>
    </lineage>
</organism>
<comment type="caution">
    <text evidence="11">The sequence shown here is derived from an EMBL/GenBank/DDBJ whole genome shotgun (WGS) entry which is preliminary data.</text>
</comment>
<keyword evidence="12" id="KW-1185">Reference proteome</keyword>
<reference evidence="11 12" key="1">
    <citation type="submission" date="2019-07" db="EMBL/GenBank/DDBJ databases">
        <title>Genomes of Cafeteria roenbergensis.</title>
        <authorList>
            <person name="Fischer M.G."/>
            <person name="Hackl T."/>
            <person name="Roman M."/>
        </authorList>
    </citation>
    <scope>NUCLEOTIDE SEQUENCE [LARGE SCALE GENOMIC DNA]</scope>
    <source>
        <strain evidence="11 12">BVI</strain>
    </source>
</reference>
<keyword evidence="3 10" id="KW-0813">Transport</keyword>
<dbReference type="InterPro" id="IPR050567">
    <property type="entry name" value="Mitochondrial_Carrier"/>
</dbReference>
<evidence type="ECO:0000256" key="9">
    <source>
        <dbReference type="PROSITE-ProRule" id="PRU00282"/>
    </source>
</evidence>
<feature type="repeat" description="Solcar" evidence="9">
    <location>
        <begin position="3"/>
        <end position="90"/>
    </location>
</feature>
<evidence type="ECO:0008006" key="13">
    <source>
        <dbReference type="Google" id="ProtNLM"/>
    </source>
</evidence>
<evidence type="ECO:0000256" key="8">
    <source>
        <dbReference type="ARBA" id="ARBA00023136"/>
    </source>
</evidence>
<sequence length="299" mass="31737">MAMSALVELAAGTMAGVGICLVGHPFDTIKVLLVMQTAENPMYSGMVDAAKKTISSDGVAGLYRGVASPLVGMGLFNAVQFASFTALRKVWTNDGREDTIARIAGAAVCTGAIAALIEGPQDLIKSQMQKQIASAKAAATRGTPAPPAEFASTWDCAKQVVARRGPIGLLQGIVPTIGRNMIGVGSYFVFYEMARRAFTNNYERQPTSLEVLTAGGFGGFMYWMLCYPVDVVKTVMQTEPLDPAKRKFSSSLAAARAVHAAHGWSGFTRGMAPAVARSVPANAVGFVLYEWSKEALSRR</sequence>
<dbReference type="AlphaFoldDB" id="A0A5A8C289"/>
<dbReference type="PANTHER" id="PTHR45624:SF24">
    <property type="entry name" value="MITOCHONDRIAL SUBSTRATE CARRIER FAMILY PROTEIN G"/>
    <property type="match status" value="1"/>
</dbReference>
<dbReference type="GO" id="GO:0022857">
    <property type="term" value="F:transmembrane transporter activity"/>
    <property type="evidence" value="ECO:0007669"/>
    <property type="project" value="TreeGrafter"/>
</dbReference>
<dbReference type="Pfam" id="PF00153">
    <property type="entry name" value="Mito_carr"/>
    <property type="match status" value="3"/>
</dbReference>
<feature type="repeat" description="Solcar" evidence="9">
    <location>
        <begin position="206"/>
        <end position="295"/>
    </location>
</feature>
<dbReference type="PANTHER" id="PTHR45624">
    <property type="entry name" value="MITOCHONDRIAL BASIC AMINO ACIDS TRANSPORTER-RELATED"/>
    <property type="match status" value="1"/>
</dbReference>
<dbReference type="Proteomes" id="UP000323011">
    <property type="component" value="Unassembled WGS sequence"/>
</dbReference>
<dbReference type="PROSITE" id="PS50920">
    <property type="entry name" value="SOLCAR"/>
    <property type="match status" value="3"/>
</dbReference>
<dbReference type="EMBL" id="VLTN01000105">
    <property type="protein sequence ID" value="KAA0146021.1"/>
    <property type="molecule type" value="Genomic_DNA"/>
</dbReference>
<dbReference type="InterPro" id="IPR018108">
    <property type="entry name" value="MCP_transmembrane"/>
</dbReference>
<keyword evidence="6" id="KW-1133">Transmembrane helix</keyword>
<proteinExistence type="inferred from homology"/>
<comment type="subcellular location">
    <subcellularLocation>
        <location evidence="1">Mitochondrion membrane</location>
        <topology evidence="1">Multi-pass membrane protein</topology>
    </subcellularLocation>
</comment>
<comment type="similarity">
    <text evidence="2 10">Belongs to the mitochondrial carrier (TC 2.A.29) family.</text>
</comment>
<evidence type="ECO:0000256" key="10">
    <source>
        <dbReference type="RuleBase" id="RU000488"/>
    </source>
</evidence>
<keyword evidence="7" id="KW-0496">Mitochondrion</keyword>
<evidence type="ECO:0000256" key="3">
    <source>
        <dbReference type="ARBA" id="ARBA00022448"/>
    </source>
</evidence>
<evidence type="ECO:0000256" key="1">
    <source>
        <dbReference type="ARBA" id="ARBA00004225"/>
    </source>
</evidence>